<dbReference type="EMBL" id="JACOFZ010000001">
    <property type="protein sequence ID" value="MBC3880904.1"/>
    <property type="molecule type" value="Genomic_DNA"/>
</dbReference>
<dbReference type="AlphaFoldDB" id="A0A923KSV5"/>
<evidence type="ECO:0000313" key="3">
    <source>
        <dbReference type="Proteomes" id="UP000627446"/>
    </source>
</evidence>
<keyword evidence="3" id="KW-1185">Reference proteome</keyword>
<reference evidence="2" key="1">
    <citation type="submission" date="2020-08" db="EMBL/GenBank/DDBJ databases">
        <title>Novel species isolated from subtropical streams in China.</title>
        <authorList>
            <person name="Lu H."/>
        </authorList>
    </citation>
    <scope>NUCLEOTIDE SEQUENCE</scope>
    <source>
        <strain evidence="2">LX22W</strain>
    </source>
</reference>
<feature type="region of interest" description="Disordered" evidence="1">
    <location>
        <begin position="147"/>
        <end position="171"/>
    </location>
</feature>
<dbReference type="Proteomes" id="UP000627446">
    <property type="component" value="Unassembled WGS sequence"/>
</dbReference>
<organism evidence="2 3">
    <name type="scientific">Undibacterium nitidum</name>
    <dbReference type="NCBI Taxonomy" id="2762298"/>
    <lineage>
        <taxon>Bacteria</taxon>
        <taxon>Pseudomonadati</taxon>
        <taxon>Pseudomonadota</taxon>
        <taxon>Betaproteobacteria</taxon>
        <taxon>Burkholderiales</taxon>
        <taxon>Oxalobacteraceae</taxon>
        <taxon>Undibacterium</taxon>
    </lineage>
</organism>
<evidence type="ECO:0000313" key="2">
    <source>
        <dbReference type="EMBL" id="MBC3880904.1"/>
    </source>
</evidence>
<gene>
    <name evidence="2" type="ORF">H8K36_05930</name>
</gene>
<comment type="caution">
    <text evidence="2">The sequence shown here is derived from an EMBL/GenBank/DDBJ whole genome shotgun (WGS) entry which is preliminary data.</text>
</comment>
<evidence type="ECO:0000256" key="1">
    <source>
        <dbReference type="SAM" id="MobiDB-lite"/>
    </source>
</evidence>
<sequence>MTTPQNTDKDLLPRAGDAMLEKQLRALPQVEPSPELDAAILGKIEHALKLEAQQKTLAEPSQVEPIATAQRPRQHFFQGLEHKLKQFWFIPVGAMAMLLASVTLNQTQTWSEHTTSPSPAKEVAIATNSSVPSSAGTDKSTTVAMNETQDQATNTPANSTPPLKRDEIETRSVVDSKKMTSELALLFEKRSKERFASKEESKIAATKKLARLNEAEIAFAKPVEKPDQENSKPASVPPAPTVAEVKMSSARPVLTADVQRVEVTGSSIKRVQVESSNAVQVVERNDRIEDKVSPKTELYAVKDLYDPNLKLTEEAKGLAKVSPRETAAIIEAPRPAFATAKAAPAPAAPITPPLESYRELPHPVDVIRARLEQLISLGRTGDALQLWKDFKENYPEAGLAPDLRKKLEELERKHNTKKPY</sequence>
<proteinExistence type="predicted"/>
<name>A0A923KSV5_9BURK</name>
<accession>A0A923KSV5</accession>
<protein>
    <submittedName>
        <fullName evidence="2">Uncharacterized protein</fullName>
    </submittedName>
</protein>
<feature type="compositionally biased region" description="Polar residues" evidence="1">
    <location>
        <begin position="147"/>
        <end position="161"/>
    </location>
</feature>
<dbReference type="RefSeq" id="WP_186914629.1">
    <property type="nucleotide sequence ID" value="NZ_JACOFZ010000001.1"/>
</dbReference>